<dbReference type="RefSeq" id="XP_009541551.1">
    <property type="nucleotide sequence ID" value="XM_009543256.1"/>
</dbReference>
<dbReference type="GeneID" id="20673961"/>
<proteinExistence type="predicted"/>
<keyword evidence="3" id="KW-1185">Reference proteome</keyword>
<sequence length="288" mass="31381">MLHRLRTITSHLPKAVSTQTVHAIASISSTTGVEYTVHNDNVACCTVPAVQSDYKPQGTIRPYAGFDRAYITGSDSSATALICVFDIFGFKPQTQLGADMLAHALRARVVMPDFFEPSAPWDAARHPPKTDADRAALQAFFGGPARPQDAVPKLARVGAALRADGARRVGAYGLCWGGKVVILAGGAKDTVLDSVAAVHPVMLKVEDTHALRIPLGIYPSKDEPFDEYQKILDIIRVNPFASKNDHKLYETMFHGWAGARANLDDPENKKQFEDIYARLATFFTASIE</sequence>
<dbReference type="PANTHER" id="PTHR47668:SF1">
    <property type="entry name" value="DIENELACTONE HYDROLASE DOMAIN-CONTAINING PROTEIN-RELATED"/>
    <property type="match status" value="1"/>
</dbReference>
<dbReference type="InterPro" id="IPR002925">
    <property type="entry name" value="Dienelactn_hydro"/>
</dbReference>
<dbReference type="GO" id="GO:0016787">
    <property type="term" value="F:hydrolase activity"/>
    <property type="evidence" value="ECO:0007669"/>
    <property type="project" value="InterPro"/>
</dbReference>
<feature type="domain" description="Dienelactone hydrolase" evidence="1">
    <location>
        <begin position="69"/>
        <end position="285"/>
    </location>
</feature>
<dbReference type="KEGG" id="hir:HETIRDRAFT_424395"/>
<dbReference type="eggNOG" id="KOG3043">
    <property type="taxonomic scope" value="Eukaryota"/>
</dbReference>
<dbReference type="EMBL" id="KI925454">
    <property type="protein sequence ID" value="ETW87682.1"/>
    <property type="molecule type" value="Genomic_DNA"/>
</dbReference>
<reference evidence="2 3" key="1">
    <citation type="journal article" date="2012" name="New Phytol.">
        <title>Insight into trade-off between wood decay and parasitism from the genome of a fungal forest pathogen.</title>
        <authorList>
            <person name="Olson A."/>
            <person name="Aerts A."/>
            <person name="Asiegbu F."/>
            <person name="Belbahri L."/>
            <person name="Bouzid O."/>
            <person name="Broberg A."/>
            <person name="Canback B."/>
            <person name="Coutinho P.M."/>
            <person name="Cullen D."/>
            <person name="Dalman K."/>
            <person name="Deflorio G."/>
            <person name="van Diepen L.T."/>
            <person name="Dunand C."/>
            <person name="Duplessis S."/>
            <person name="Durling M."/>
            <person name="Gonthier P."/>
            <person name="Grimwood J."/>
            <person name="Fossdal C.G."/>
            <person name="Hansson D."/>
            <person name="Henrissat B."/>
            <person name="Hietala A."/>
            <person name="Himmelstrand K."/>
            <person name="Hoffmeister D."/>
            <person name="Hogberg N."/>
            <person name="James T.Y."/>
            <person name="Karlsson M."/>
            <person name="Kohler A."/>
            <person name="Kues U."/>
            <person name="Lee Y.H."/>
            <person name="Lin Y.C."/>
            <person name="Lind M."/>
            <person name="Lindquist E."/>
            <person name="Lombard V."/>
            <person name="Lucas S."/>
            <person name="Lunden K."/>
            <person name="Morin E."/>
            <person name="Murat C."/>
            <person name="Park J."/>
            <person name="Raffaello T."/>
            <person name="Rouze P."/>
            <person name="Salamov A."/>
            <person name="Schmutz J."/>
            <person name="Solheim H."/>
            <person name="Stahlberg J."/>
            <person name="Velez H."/>
            <person name="de Vries R.P."/>
            <person name="Wiebenga A."/>
            <person name="Woodward S."/>
            <person name="Yakovlev I."/>
            <person name="Garbelotto M."/>
            <person name="Martin F."/>
            <person name="Grigoriev I.V."/>
            <person name="Stenlid J."/>
        </authorList>
    </citation>
    <scope>NUCLEOTIDE SEQUENCE [LARGE SCALE GENOMIC DNA]</scope>
    <source>
        <strain evidence="2 3">TC 32-1</strain>
    </source>
</reference>
<gene>
    <name evidence="2" type="ORF">HETIRDRAFT_424395</name>
</gene>
<evidence type="ECO:0000313" key="2">
    <source>
        <dbReference type="EMBL" id="ETW87682.1"/>
    </source>
</evidence>
<dbReference type="OrthoDB" id="2147163at2759"/>
<name>W4KPE6_HETIT</name>
<dbReference type="PANTHER" id="PTHR47668">
    <property type="entry name" value="DIENELACTONE HYDROLASE FAMILY PROTEIN (AFU_ORTHOLOGUE AFUA_6G01940)"/>
    <property type="match status" value="1"/>
</dbReference>
<evidence type="ECO:0000259" key="1">
    <source>
        <dbReference type="Pfam" id="PF01738"/>
    </source>
</evidence>
<dbReference type="Gene3D" id="3.40.50.1820">
    <property type="entry name" value="alpha/beta hydrolase"/>
    <property type="match status" value="1"/>
</dbReference>
<dbReference type="HOGENOM" id="CLU_054590_0_1_1"/>
<dbReference type="FunCoup" id="W4KPE6">
    <property type="interactions" value="26"/>
</dbReference>
<dbReference type="Proteomes" id="UP000030671">
    <property type="component" value="Unassembled WGS sequence"/>
</dbReference>
<evidence type="ECO:0000313" key="3">
    <source>
        <dbReference type="Proteomes" id="UP000030671"/>
    </source>
</evidence>
<dbReference type="InParanoid" id="W4KPE6"/>
<protein>
    <recommendedName>
        <fullName evidence="1">Dienelactone hydrolase domain-containing protein</fullName>
    </recommendedName>
</protein>
<accession>W4KPE6</accession>
<organism evidence="2 3">
    <name type="scientific">Heterobasidion irregulare (strain TC 32-1)</name>
    <dbReference type="NCBI Taxonomy" id="747525"/>
    <lineage>
        <taxon>Eukaryota</taxon>
        <taxon>Fungi</taxon>
        <taxon>Dikarya</taxon>
        <taxon>Basidiomycota</taxon>
        <taxon>Agaricomycotina</taxon>
        <taxon>Agaricomycetes</taxon>
        <taxon>Russulales</taxon>
        <taxon>Bondarzewiaceae</taxon>
        <taxon>Heterobasidion</taxon>
        <taxon>Heterobasidion annosum species complex</taxon>
    </lineage>
</organism>
<dbReference type="Pfam" id="PF01738">
    <property type="entry name" value="DLH"/>
    <property type="match status" value="1"/>
</dbReference>
<dbReference type="AlphaFoldDB" id="W4KPE6"/>
<dbReference type="InterPro" id="IPR029058">
    <property type="entry name" value="AB_hydrolase_fold"/>
</dbReference>
<dbReference type="SUPFAM" id="SSF53474">
    <property type="entry name" value="alpha/beta-Hydrolases"/>
    <property type="match status" value="1"/>
</dbReference>
<dbReference type="STRING" id="747525.W4KPE6"/>